<evidence type="ECO:0000256" key="2">
    <source>
        <dbReference type="ARBA" id="ARBA00023136"/>
    </source>
</evidence>
<comment type="subcellular location">
    <subcellularLocation>
        <location evidence="1">Cell outer membrane</location>
    </subcellularLocation>
</comment>
<name>A0A5K7SBC1_9BACT</name>
<dbReference type="InterPro" id="IPR036942">
    <property type="entry name" value="Beta-barrel_TonB_sf"/>
</dbReference>
<dbReference type="EMBL" id="AP018694">
    <property type="protein sequence ID" value="BBE18737.1"/>
    <property type="molecule type" value="Genomic_DNA"/>
</dbReference>
<dbReference type="Pfam" id="PF07715">
    <property type="entry name" value="Plug"/>
    <property type="match status" value="1"/>
</dbReference>
<proteinExistence type="predicted"/>
<evidence type="ECO:0000313" key="6">
    <source>
        <dbReference type="Proteomes" id="UP001193389"/>
    </source>
</evidence>
<evidence type="ECO:0000259" key="4">
    <source>
        <dbReference type="Pfam" id="PF07715"/>
    </source>
</evidence>
<keyword evidence="6" id="KW-1185">Reference proteome</keyword>
<reference evidence="5" key="1">
    <citation type="journal article" date="2020" name="Int. J. Syst. Evol. Microbiol.">
        <title>Aquipluma nitroreducens gen. nov. sp. nov., a novel facultatively anaerobic bacterium isolated from a freshwater lake.</title>
        <authorList>
            <person name="Watanabe M."/>
            <person name="Kojima H."/>
            <person name="Fukui M."/>
        </authorList>
    </citation>
    <scope>NUCLEOTIDE SEQUENCE</scope>
    <source>
        <strain evidence="5">MeG22</strain>
    </source>
</reference>
<dbReference type="KEGG" id="anf:AQPE_2902"/>
<dbReference type="InterPro" id="IPR008969">
    <property type="entry name" value="CarboxyPept-like_regulatory"/>
</dbReference>
<evidence type="ECO:0000256" key="3">
    <source>
        <dbReference type="ARBA" id="ARBA00023237"/>
    </source>
</evidence>
<dbReference type="Gene3D" id="2.40.170.20">
    <property type="entry name" value="TonB-dependent receptor, beta-barrel domain"/>
    <property type="match status" value="1"/>
</dbReference>
<evidence type="ECO:0000256" key="1">
    <source>
        <dbReference type="ARBA" id="ARBA00004442"/>
    </source>
</evidence>
<sequence>MKQQKLKVMKRTITAIITILISLNVFSQTIIMGKVSEEKGDVLPGASAYLKGTYDGTTSNENGEFKFKTSKTGQFTLAVEFMGFEPFSRMLELKGDTIRINVELKEAFNQLNAVTITAGTFEAGDKKRAVTITPRDMVTTAGAAGDVYGALQSLPGTTTNGESGRLFVKGGDSEESQTYIDGALVSVPYNSSAPNMATRGRFSPFMFKGTMFSTGGYSAEYGQALSSVLLLNTNDMPEEDQLDLSFLMVGVEAAGTKKWNSGAITGTLSYNNLKPYMSLVPQNYHWTDEPESTNGAISFRQKTSKTGMFKFYSSLDNGSFTVSQKNLDAGGQLTDYKLANDNVFMNASWNDKLGEKWAISSAASFTNNKDDIHFDQTHVVKKIQANYLKSTLSYPFSEKFILKFGGELFAKTFSQDAQIGSEIHNNSFTNHTFSGFTEAQVYASSKFVTRIGARVEYSDYLNSFNFAPRLSTAYKISDKSQFSVAYGWFYQNPVDNYLLYTNRIKPERADHYTFSFQSSANDRTIKAELYYKDYRNLVKFTGGEFYLPTSYNNFGSGYAKGLDLFWRDKKSIKGGDYWISYSFVDAKRDYRNFPHEAIPSFTSKHNLSIVYKHWIGSLRSYPGVNFKYSSPRVYNDPNSSVFNGEKMLPYRSLDMSWSFLYRQNIIFYFAANNITGFKNEFGRTYASTPDVSGNYTSAAVEPSSNRFFVLGCFITLTRKGSANQLDKIN</sequence>
<dbReference type="Pfam" id="PF13715">
    <property type="entry name" value="CarbopepD_reg_2"/>
    <property type="match status" value="1"/>
</dbReference>
<accession>A0A5K7SBC1</accession>
<dbReference type="Proteomes" id="UP001193389">
    <property type="component" value="Chromosome"/>
</dbReference>
<keyword evidence="2" id="KW-0472">Membrane</keyword>
<dbReference type="AlphaFoldDB" id="A0A5K7SBC1"/>
<organism evidence="5 6">
    <name type="scientific">Aquipluma nitroreducens</name>
    <dbReference type="NCBI Taxonomy" id="2010828"/>
    <lineage>
        <taxon>Bacteria</taxon>
        <taxon>Pseudomonadati</taxon>
        <taxon>Bacteroidota</taxon>
        <taxon>Bacteroidia</taxon>
        <taxon>Marinilabiliales</taxon>
        <taxon>Prolixibacteraceae</taxon>
        <taxon>Aquipluma</taxon>
    </lineage>
</organism>
<dbReference type="SUPFAM" id="SSF56935">
    <property type="entry name" value="Porins"/>
    <property type="match status" value="1"/>
</dbReference>
<keyword evidence="5" id="KW-0675">Receptor</keyword>
<dbReference type="GO" id="GO:0009279">
    <property type="term" value="C:cell outer membrane"/>
    <property type="evidence" value="ECO:0007669"/>
    <property type="project" value="UniProtKB-SubCell"/>
</dbReference>
<evidence type="ECO:0000313" key="5">
    <source>
        <dbReference type="EMBL" id="BBE18737.1"/>
    </source>
</evidence>
<dbReference type="InterPro" id="IPR012910">
    <property type="entry name" value="Plug_dom"/>
</dbReference>
<protein>
    <submittedName>
        <fullName evidence="5">Outer membrane receptor protein</fullName>
    </submittedName>
</protein>
<keyword evidence="3" id="KW-0998">Cell outer membrane</keyword>
<feature type="domain" description="TonB-dependent receptor plug" evidence="4">
    <location>
        <begin position="128"/>
        <end position="223"/>
    </location>
</feature>
<dbReference type="SUPFAM" id="SSF49464">
    <property type="entry name" value="Carboxypeptidase regulatory domain-like"/>
    <property type="match status" value="1"/>
</dbReference>
<gene>
    <name evidence="5" type="ORF">AQPE_2902</name>
</gene>
<dbReference type="Gene3D" id="2.60.40.1120">
    <property type="entry name" value="Carboxypeptidase-like, regulatory domain"/>
    <property type="match status" value="1"/>
</dbReference>